<evidence type="ECO:0000256" key="5">
    <source>
        <dbReference type="ARBA" id="ARBA00023136"/>
    </source>
</evidence>
<gene>
    <name evidence="8" type="ORF">JZY06_10565</name>
</gene>
<evidence type="ECO:0000256" key="2">
    <source>
        <dbReference type="ARBA" id="ARBA00022475"/>
    </source>
</evidence>
<evidence type="ECO:0000256" key="4">
    <source>
        <dbReference type="ARBA" id="ARBA00022989"/>
    </source>
</evidence>
<organism evidence="8 9">
    <name type="scientific">Corynebacterium mendelii</name>
    <dbReference type="NCBI Taxonomy" id="2765362"/>
    <lineage>
        <taxon>Bacteria</taxon>
        <taxon>Bacillati</taxon>
        <taxon>Actinomycetota</taxon>
        <taxon>Actinomycetes</taxon>
        <taxon>Mycobacteriales</taxon>
        <taxon>Corynebacteriaceae</taxon>
        <taxon>Corynebacterium</taxon>
    </lineage>
</organism>
<dbReference type="EMBL" id="JAFLEQ010000017">
    <property type="protein sequence ID" value="MBN9645045.1"/>
    <property type="molecule type" value="Genomic_DNA"/>
</dbReference>
<dbReference type="InterPro" id="IPR051211">
    <property type="entry name" value="PG_lysyltransferase"/>
</dbReference>
<dbReference type="GO" id="GO:0005886">
    <property type="term" value="C:plasma membrane"/>
    <property type="evidence" value="ECO:0007669"/>
    <property type="project" value="UniProtKB-SubCell"/>
</dbReference>
<dbReference type="GO" id="GO:0055091">
    <property type="term" value="P:phospholipid homeostasis"/>
    <property type="evidence" value="ECO:0007669"/>
    <property type="project" value="TreeGrafter"/>
</dbReference>
<dbReference type="PANTHER" id="PTHR34697:SF2">
    <property type="entry name" value="PHOSPHATIDYLGLYCEROL LYSYLTRANSFERASE"/>
    <property type="match status" value="1"/>
</dbReference>
<keyword evidence="3 6" id="KW-0812">Transmembrane</keyword>
<evidence type="ECO:0000256" key="6">
    <source>
        <dbReference type="SAM" id="Phobius"/>
    </source>
</evidence>
<feature type="domain" description="Phosphatidylglycerol lysyltransferase C-terminal" evidence="7">
    <location>
        <begin position="604"/>
        <end position="846"/>
    </location>
</feature>
<keyword evidence="4 6" id="KW-1133">Transmembrane helix</keyword>
<keyword evidence="9" id="KW-1185">Reference proteome</keyword>
<feature type="transmembrane region" description="Helical" evidence="6">
    <location>
        <begin position="83"/>
        <end position="110"/>
    </location>
</feature>
<dbReference type="InterPro" id="IPR024320">
    <property type="entry name" value="LPG_synthase_C"/>
</dbReference>
<dbReference type="AlphaFoldDB" id="A0A939E233"/>
<evidence type="ECO:0000256" key="1">
    <source>
        <dbReference type="ARBA" id="ARBA00004651"/>
    </source>
</evidence>
<dbReference type="GO" id="GO:0016755">
    <property type="term" value="F:aminoacyltransferase activity"/>
    <property type="evidence" value="ECO:0007669"/>
    <property type="project" value="TreeGrafter"/>
</dbReference>
<sequence>MPHAPSPTPLTTPACLRSRLTDRITGVKRSLVIWWRGGLRSASAVPVTAAAVLCVWLMRVIYRFDGDRMQRYLGAGEMLWSDPLRLVSSGLSTATTGSAVVVTVGLVTVGLAAEKTIGSARFAAWAVGLQVTATALAWLVISLLVAAGGYWGTSLKDQVVLTPSGWLVGVAAYASAWMPTLWRRRVRVVVVTTAVTLLLFSGQAADFPRIIAALTGLGIGQWRRFGTVTPTPASVREKRVLVAASLLVVSLSPYLAGLNPHAAAPLSRVGIVTFHPAIESLGTTGVCATDPGGLACAQITAALQSAGVGAFALNQLSVIIMLVIGTGLVRGRRLAWLAALVVMATTGLVNSWEMRLVADDYVSSGEGWWLTALNSPDSGTINTAMFLADTVGVCCPWIAAVVVLVVTRRNFSIPASAGTLGVLARRAVLSAVVSGALWIGGALVLSGGFHPQATVGRIIAAWPLRYLPPFIGDYLAHPLVPVDESTLNLSVWTGVVFWGGILLSLWRAFIAVPDPDAGRSRAAAAAVLADGDGDHLARMTLWKDNCYWFDEPTGAYVAYRVHRAVAVTLGEPVLPAAAIDAAVAAAGGDGGETQREEITVRLRREVAARFERFVSLKGLRIAWYAVRDSFARACRADGWRSVVVAEEAVVATSLADFRGKKFQDVRTARNRAKKEGIHVEWIRWQSAGPALTDKIISLSEDWVADKALPEMGFTLGGIDELKDSDIELAVAVDDNGRVHGVTSWLPVITGGQVTGVILDFMRRDTGGFRPVVEFLIAEALVRAADKGMPWISLSAAPLAHTGQPDDRLGEFLDKVGASMEPLYGFRSLAFFKKKFHPDHVPWLLLYRDELALPAIGMAIAQCYLPQVGAGQLLRAAKVMAGDHARG</sequence>
<dbReference type="RefSeq" id="WP_207279531.1">
    <property type="nucleotide sequence ID" value="NZ_JAFLEQ010000017.1"/>
</dbReference>
<dbReference type="PANTHER" id="PTHR34697">
    <property type="entry name" value="PHOSPHATIDYLGLYCEROL LYSYLTRANSFERASE"/>
    <property type="match status" value="1"/>
</dbReference>
<protein>
    <submittedName>
        <fullName evidence="8">DUF2156 domain-containing protein</fullName>
    </submittedName>
</protein>
<feature type="transmembrane region" description="Helical" evidence="6">
    <location>
        <begin position="384"/>
        <end position="406"/>
    </location>
</feature>
<feature type="transmembrane region" description="Helical" evidence="6">
    <location>
        <begin position="334"/>
        <end position="352"/>
    </location>
</feature>
<evidence type="ECO:0000313" key="8">
    <source>
        <dbReference type="EMBL" id="MBN9645045.1"/>
    </source>
</evidence>
<feature type="transmembrane region" description="Helical" evidence="6">
    <location>
        <begin position="427"/>
        <end position="449"/>
    </location>
</feature>
<comment type="subcellular location">
    <subcellularLocation>
        <location evidence="1">Cell membrane</location>
        <topology evidence="1">Multi-pass membrane protein</topology>
    </subcellularLocation>
</comment>
<reference evidence="8" key="1">
    <citation type="submission" date="2021-03" db="EMBL/GenBank/DDBJ databases">
        <authorList>
            <person name="Sun Q."/>
        </authorList>
    </citation>
    <scope>NUCLEOTIDE SEQUENCE</scope>
    <source>
        <strain evidence="8">CCM 8862</strain>
    </source>
</reference>
<accession>A0A939E233</accession>
<dbReference type="SUPFAM" id="SSF144091">
    <property type="entry name" value="Rhomboid-like"/>
    <property type="match status" value="1"/>
</dbReference>
<feature type="transmembrane region" description="Helical" evidence="6">
    <location>
        <begin position="308"/>
        <end position="329"/>
    </location>
</feature>
<feature type="transmembrane region" description="Helical" evidence="6">
    <location>
        <begin position="44"/>
        <end position="62"/>
    </location>
</feature>
<feature type="transmembrane region" description="Helical" evidence="6">
    <location>
        <begin position="159"/>
        <end position="178"/>
    </location>
</feature>
<dbReference type="Pfam" id="PF09924">
    <property type="entry name" value="LPG_synthase_C"/>
    <property type="match status" value="1"/>
</dbReference>
<comment type="caution">
    <text evidence="8">The sequence shown here is derived from an EMBL/GenBank/DDBJ whole genome shotgun (WGS) entry which is preliminary data.</text>
</comment>
<keyword evidence="5 6" id="KW-0472">Membrane</keyword>
<keyword evidence="2" id="KW-1003">Cell membrane</keyword>
<name>A0A939E233_9CORY</name>
<dbReference type="Proteomes" id="UP000664332">
    <property type="component" value="Unassembled WGS sequence"/>
</dbReference>
<evidence type="ECO:0000256" key="3">
    <source>
        <dbReference type="ARBA" id="ARBA00022692"/>
    </source>
</evidence>
<proteinExistence type="predicted"/>
<feature type="transmembrane region" description="Helical" evidence="6">
    <location>
        <begin position="122"/>
        <end position="147"/>
    </location>
</feature>
<evidence type="ECO:0000313" key="9">
    <source>
        <dbReference type="Proteomes" id="UP000664332"/>
    </source>
</evidence>
<dbReference type="InterPro" id="IPR035952">
    <property type="entry name" value="Rhomboid-like_sf"/>
</dbReference>
<evidence type="ECO:0000259" key="7">
    <source>
        <dbReference type="Pfam" id="PF09924"/>
    </source>
</evidence>